<keyword evidence="2" id="KW-1185">Reference proteome</keyword>
<dbReference type="RefSeq" id="WP_173731719.1">
    <property type="nucleotide sequence ID" value="NZ_JABTTE010000017.1"/>
</dbReference>
<reference evidence="1" key="1">
    <citation type="submission" date="2020-06" db="EMBL/GenBank/DDBJ databases">
        <title>A novel thermopfilic bacterium from Erzurum, Turkey.</title>
        <authorList>
            <person name="Adiguzel A."/>
            <person name="Ay H."/>
            <person name="Baltaci M.O."/>
        </authorList>
    </citation>
    <scope>NUCLEOTIDE SEQUENCE</scope>
    <source>
        <strain evidence="1">P2</strain>
    </source>
</reference>
<evidence type="ECO:0000313" key="2">
    <source>
        <dbReference type="Proteomes" id="UP000625804"/>
    </source>
</evidence>
<dbReference type="AlphaFoldDB" id="A0A8J8GIR8"/>
<dbReference type="Proteomes" id="UP000625804">
    <property type="component" value="Unassembled WGS sequence"/>
</dbReference>
<evidence type="ECO:0000313" key="1">
    <source>
        <dbReference type="EMBL" id="NSL52513.1"/>
    </source>
</evidence>
<organism evidence="1 2">
    <name type="scientific">Calidifontibacillus erzurumensis</name>
    <dbReference type="NCBI Taxonomy" id="2741433"/>
    <lineage>
        <taxon>Bacteria</taxon>
        <taxon>Bacillati</taxon>
        <taxon>Bacillota</taxon>
        <taxon>Bacilli</taxon>
        <taxon>Bacillales</taxon>
        <taxon>Bacillaceae</taxon>
        <taxon>Calidifontibacillus/Schinkia group</taxon>
        <taxon>Calidifontibacillus</taxon>
    </lineage>
</organism>
<accession>A0A8J8GIR8</accession>
<proteinExistence type="predicted"/>
<name>A0A8J8GIR8_9BACI</name>
<protein>
    <submittedName>
        <fullName evidence="1">Uncharacterized protein</fullName>
    </submittedName>
</protein>
<gene>
    <name evidence="1" type="ORF">HR057_12190</name>
</gene>
<sequence>MDQIGAIDVLLNIEKITGFDYFTKITKIGLSQICQALHTIMQMRWLPAYGCQTLSRLPIFDSYCENKRKKYIIISR</sequence>
<comment type="caution">
    <text evidence="1">The sequence shown here is derived from an EMBL/GenBank/DDBJ whole genome shotgun (WGS) entry which is preliminary data.</text>
</comment>
<dbReference type="EMBL" id="JABTTE010000017">
    <property type="protein sequence ID" value="NSL52513.1"/>
    <property type="molecule type" value="Genomic_DNA"/>
</dbReference>